<name>A0A2U2C495_9RHOB</name>
<evidence type="ECO:0000313" key="1">
    <source>
        <dbReference type="EMBL" id="PWE26710.1"/>
    </source>
</evidence>
<comment type="caution">
    <text evidence="1">The sequence shown here is derived from an EMBL/GenBank/DDBJ whole genome shotgun (WGS) entry which is preliminary data.</text>
</comment>
<accession>A0A2U2C495</accession>
<keyword evidence="2" id="KW-1185">Reference proteome</keyword>
<dbReference type="GeneID" id="94367345"/>
<dbReference type="Proteomes" id="UP000244940">
    <property type="component" value="Unassembled WGS sequence"/>
</dbReference>
<dbReference type="RefSeq" id="WP_109535271.1">
    <property type="nucleotide sequence ID" value="NZ_QEYD01000017.1"/>
</dbReference>
<dbReference type="OrthoDB" id="100212at2"/>
<proteinExistence type="predicted"/>
<dbReference type="EMBL" id="QEYD01000017">
    <property type="protein sequence ID" value="PWE26710.1"/>
    <property type="molecule type" value="Genomic_DNA"/>
</dbReference>
<gene>
    <name evidence="1" type="ORF">C4N9_20840</name>
</gene>
<organism evidence="1 2">
    <name type="scientific">Pararhodobacter marinus</name>
    <dbReference type="NCBI Taxonomy" id="2184063"/>
    <lineage>
        <taxon>Bacteria</taxon>
        <taxon>Pseudomonadati</taxon>
        <taxon>Pseudomonadota</taxon>
        <taxon>Alphaproteobacteria</taxon>
        <taxon>Rhodobacterales</taxon>
        <taxon>Paracoccaceae</taxon>
        <taxon>Pararhodobacter</taxon>
    </lineage>
</organism>
<protein>
    <submittedName>
        <fullName evidence="1">Uncharacterized protein</fullName>
    </submittedName>
</protein>
<evidence type="ECO:0000313" key="2">
    <source>
        <dbReference type="Proteomes" id="UP000244940"/>
    </source>
</evidence>
<reference evidence="1 2" key="1">
    <citation type="submission" date="2018-05" db="EMBL/GenBank/DDBJ databases">
        <title>Pararhodobacter marina sp. nov., isolated from deep-sea water of the Indian Ocean.</title>
        <authorList>
            <person name="Lai Q.Sr."/>
            <person name="Liu X."/>
            <person name="Shao Z."/>
        </authorList>
    </citation>
    <scope>NUCLEOTIDE SEQUENCE [LARGE SCALE GENOMIC DNA]</scope>
    <source>
        <strain evidence="1 2">CIC4N-9</strain>
    </source>
</reference>
<dbReference type="AlphaFoldDB" id="A0A2U2C495"/>
<sequence>MTEHYRIKWARVTVCNRYGCWKERRCIAQRRVSILGFIRFWWPLEDGDWRIDESRCYADIENDMAVRAPLPEPQRVRPEA</sequence>